<dbReference type="AlphaFoldDB" id="A0A0F9M4C8"/>
<comment type="caution">
    <text evidence="2">The sequence shown here is derived from an EMBL/GenBank/DDBJ whole genome shotgun (WGS) entry which is preliminary data.</text>
</comment>
<keyword evidence="1" id="KW-0175">Coiled coil</keyword>
<evidence type="ECO:0000313" key="2">
    <source>
        <dbReference type="EMBL" id="KKN02240.1"/>
    </source>
</evidence>
<protein>
    <submittedName>
        <fullName evidence="2">Uncharacterized protein</fullName>
    </submittedName>
</protein>
<sequence length="124" mass="13579">MSDTIEKTNVTRVLSVDLTDSEIQALGENLASLESKLAGEKERKAVSAAEYNARIKDFEIEITRVAAIINTGHKQRAVECERIKNFHAGTITLTRLDTGAEVETKIMLADERQPNLPGGGEVVK</sequence>
<feature type="coiled-coil region" evidence="1">
    <location>
        <begin position="16"/>
        <end position="43"/>
    </location>
</feature>
<reference evidence="2" key="1">
    <citation type="journal article" date="2015" name="Nature">
        <title>Complex archaea that bridge the gap between prokaryotes and eukaryotes.</title>
        <authorList>
            <person name="Spang A."/>
            <person name="Saw J.H."/>
            <person name="Jorgensen S.L."/>
            <person name="Zaremba-Niedzwiedzka K."/>
            <person name="Martijn J."/>
            <person name="Lind A.E."/>
            <person name="van Eijk R."/>
            <person name="Schleper C."/>
            <person name="Guy L."/>
            <person name="Ettema T.J."/>
        </authorList>
    </citation>
    <scope>NUCLEOTIDE SEQUENCE</scope>
</reference>
<dbReference type="EMBL" id="LAZR01005171">
    <property type="protein sequence ID" value="KKN02240.1"/>
    <property type="molecule type" value="Genomic_DNA"/>
</dbReference>
<organism evidence="2">
    <name type="scientific">marine sediment metagenome</name>
    <dbReference type="NCBI Taxonomy" id="412755"/>
    <lineage>
        <taxon>unclassified sequences</taxon>
        <taxon>metagenomes</taxon>
        <taxon>ecological metagenomes</taxon>
    </lineage>
</organism>
<accession>A0A0F9M4C8</accession>
<gene>
    <name evidence="2" type="ORF">LCGC14_1119810</name>
</gene>
<evidence type="ECO:0000256" key="1">
    <source>
        <dbReference type="SAM" id="Coils"/>
    </source>
</evidence>
<name>A0A0F9M4C8_9ZZZZ</name>
<proteinExistence type="predicted"/>